<reference evidence="5" key="2">
    <citation type="submission" date="2013-07" db="EMBL/GenBank/DDBJ databases">
        <authorList>
            <consortium name="The Broad Institute Genome Sequencing Platform"/>
            <person name="Cuomo C."/>
            <person name="Litvintseva A."/>
            <person name="Chen Y."/>
            <person name="Heitman J."/>
            <person name="Sun S."/>
            <person name="Springer D."/>
            <person name="Dromer F."/>
            <person name="Young S.K."/>
            <person name="Zeng Q."/>
            <person name="Gargeya S."/>
            <person name="Fitzgerald M."/>
            <person name="Abouelleil A."/>
            <person name="Alvarado L."/>
            <person name="Berlin A.M."/>
            <person name="Chapman S.B."/>
            <person name="Dewar J."/>
            <person name="Goldberg J."/>
            <person name="Griggs A."/>
            <person name="Gujja S."/>
            <person name="Hansen M."/>
            <person name="Howarth C."/>
            <person name="Imamovic A."/>
            <person name="Larimer J."/>
            <person name="McCowan C."/>
            <person name="Murphy C."/>
            <person name="Pearson M."/>
            <person name="Priest M."/>
            <person name="Roberts A."/>
            <person name="Saif S."/>
            <person name="Shea T."/>
            <person name="Sykes S."/>
            <person name="Wortman J."/>
            <person name="Nusbaum C."/>
            <person name="Birren B."/>
        </authorList>
    </citation>
    <scope>NUCLEOTIDE SEQUENCE</scope>
    <source>
        <strain evidence="5">CBS 10737</strain>
    </source>
</reference>
<dbReference type="GO" id="GO:0003700">
    <property type="term" value="F:DNA-binding transcription factor activity"/>
    <property type="evidence" value="ECO:0007669"/>
    <property type="project" value="TreeGrafter"/>
</dbReference>
<evidence type="ECO:0000313" key="4">
    <source>
        <dbReference type="EMBL" id="OCF51705.1"/>
    </source>
</evidence>
<evidence type="ECO:0000256" key="2">
    <source>
        <dbReference type="SAM" id="MobiDB-lite"/>
    </source>
</evidence>
<dbReference type="PANTHER" id="PTHR47787">
    <property type="entry name" value="CENTROMERE-BINDING PROTEIN 1"/>
    <property type="match status" value="1"/>
</dbReference>
<feature type="compositionally biased region" description="Polar residues" evidence="2">
    <location>
        <begin position="1"/>
        <end position="23"/>
    </location>
</feature>
<reference evidence="4" key="3">
    <citation type="submission" date="2016-07" db="EMBL/GenBank/DDBJ databases">
        <title>Evolution of pathogenesis and genome organization in the Tremellales.</title>
        <authorList>
            <person name="Cuomo C."/>
            <person name="Litvintseva A."/>
            <person name="Heitman J."/>
            <person name="Chen Y."/>
            <person name="Sun S."/>
            <person name="Springer D."/>
            <person name="Dromer F."/>
            <person name="Young S."/>
            <person name="Zeng Q."/>
            <person name="Chapman S."/>
            <person name="Gujja S."/>
            <person name="Saif S."/>
            <person name="Birren B."/>
        </authorList>
    </citation>
    <scope>NUCLEOTIDE SEQUENCE</scope>
    <source>
        <strain evidence="4">CBS 10737</strain>
    </source>
</reference>
<evidence type="ECO:0000259" key="3">
    <source>
        <dbReference type="PROSITE" id="PS50888"/>
    </source>
</evidence>
<dbReference type="STRING" id="1296096.A0A1B9I844"/>
<dbReference type="InterPro" id="IPR036638">
    <property type="entry name" value="HLH_DNA-bd_sf"/>
</dbReference>
<evidence type="ECO:0000256" key="1">
    <source>
        <dbReference type="SAM" id="Coils"/>
    </source>
</evidence>
<dbReference type="SMART" id="SM00353">
    <property type="entry name" value="HLH"/>
    <property type="match status" value="1"/>
</dbReference>
<accession>A0A1B9I844</accession>
<evidence type="ECO:0000313" key="6">
    <source>
        <dbReference type="Proteomes" id="UP000094020"/>
    </source>
</evidence>
<protein>
    <recommendedName>
        <fullName evidence="3">BHLH domain-containing protein</fullName>
    </recommendedName>
</protein>
<dbReference type="KEGG" id="kpin:30170789"/>
<reference evidence="4" key="1">
    <citation type="submission" date="2013-07" db="EMBL/GenBank/DDBJ databases">
        <title>The Genome Sequence of Cryptococcus pinus CBS10737.</title>
        <authorList>
            <consortium name="The Broad Institute Genome Sequencing Platform"/>
            <person name="Cuomo C."/>
            <person name="Litvintseva A."/>
            <person name="Chen Y."/>
            <person name="Heitman J."/>
            <person name="Sun S."/>
            <person name="Springer D."/>
            <person name="Dromer F."/>
            <person name="Young S.K."/>
            <person name="Zeng Q."/>
            <person name="Gargeya S."/>
            <person name="Fitzgerald M."/>
            <person name="Abouelleil A."/>
            <person name="Alvarado L."/>
            <person name="Berlin A.M."/>
            <person name="Chapman S.B."/>
            <person name="Dewar J."/>
            <person name="Goldberg J."/>
            <person name="Griggs A."/>
            <person name="Gujja S."/>
            <person name="Hansen M."/>
            <person name="Howarth C."/>
            <person name="Imamovic A."/>
            <person name="Larimer J."/>
            <person name="McCowan C."/>
            <person name="Murphy C."/>
            <person name="Pearson M."/>
            <person name="Priest M."/>
            <person name="Roberts A."/>
            <person name="Saif S."/>
            <person name="Shea T."/>
            <person name="Sykes S."/>
            <person name="Wortman J."/>
            <person name="Nusbaum C."/>
            <person name="Birren B."/>
        </authorList>
    </citation>
    <scope>NUCLEOTIDE SEQUENCE [LARGE SCALE GENOMIC DNA]</scope>
    <source>
        <strain evidence="4">CBS 10737</strain>
    </source>
</reference>
<dbReference type="GO" id="GO:0046983">
    <property type="term" value="F:protein dimerization activity"/>
    <property type="evidence" value="ECO:0007669"/>
    <property type="project" value="InterPro"/>
</dbReference>
<reference evidence="5" key="4">
    <citation type="submission" date="2024-02" db="EMBL/GenBank/DDBJ databases">
        <title>Comparative genomics of Cryptococcus and Kwoniella reveals pathogenesis evolution and contrasting modes of karyotype evolution via chromosome fusion or intercentromeric recombination.</title>
        <authorList>
            <person name="Coelho M.A."/>
            <person name="David-Palma M."/>
            <person name="Shea T."/>
            <person name="Bowers K."/>
            <person name="McGinley-Smith S."/>
            <person name="Mohammad A.W."/>
            <person name="Gnirke A."/>
            <person name="Yurkov A.M."/>
            <person name="Nowrousian M."/>
            <person name="Sun S."/>
            <person name="Cuomo C.A."/>
            <person name="Heitman J."/>
        </authorList>
    </citation>
    <scope>NUCLEOTIDE SEQUENCE</scope>
    <source>
        <strain evidence="5">CBS 10737</strain>
    </source>
</reference>
<dbReference type="AlphaFoldDB" id="A0A1B9I844"/>
<dbReference type="GeneID" id="30170789"/>
<sequence length="334" mass="37642">MSLAEPQTRSPENSTSFLDQPTLNSLSNEGGEPSSSSSNPLNEFAQQVLGSESDAHNLLDLGRGGMGYSIISEEQTFNDLLQNEERREQALNDNNNDDNNHNHDHEHQGVHEIDPGLESELSRHIEESDQNQQQIILDENGNQITLNLSSVDENGHPIQNNNLNIVYGGRIGKRKRISHSNLDGQNTTDNEPMLDADGNVVEPQEYARLKKDSHKEVERRRRENINDGINEIAQLIPGGTDKQGKGMLLKRAAAYLVDLVDKIRVGQEELSKRQGEKIDLEAQLAHIQIQLQEERDRSMRFETSWREAEDRSASSNFELERLRAEIEELKGAQA</sequence>
<dbReference type="PANTHER" id="PTHR47787:SF1">
    <property type="entry name" value="CENTROMERE-BINDING PROTEIN 1"/>
    <property type="match status" value="1"/>
</dbReference>
<name>A0A1B9I844_9TREE</name>
<feature type="compositionally biased region" description="Low complexity" evidence="2">
    <location>
        <begin position="24"/>
        <end position="41"/>
    </location>
</feature>
<dbReference type="Gene3D" id="4.10.280.10">
    <property type="entry name" value="Helix-loop-helix DNA-binding domain"/>
    <property type="match status" value="1"/>
</dbReference>
<proteinExistence type="predicted"/>
<dbReference type="RefSeq" id="XP_019012924.1">
    <property type="nucleotide sequence ID" value="XM_019154184.1"/>
</dbReference>
<feature type="domain" description="BHLH" evidence="3">
    <location>
        <begin position="209"/>
        <end position="259"/>
    </location>
</feature>
<dbReference type="SUPFAM" id="SSF47459">
    <property type="entry name" value="HLH, helix-loop-helix DNA-binding domain"/>
    <property type="match status" value="1"/>
</dbReference>
<dbReference type="GO" id="GO:0005634">
    <property type="term" value="C:nucleus"/>
    <property type="evidence" value="ECO:0007669"/>
    <property type="project" value="TreeGrafter"/>
</dbReference>
<dbReference type="InterPro" id="IPR011598">
    <property type="entry name" value="bHLH_dom"/>
</dbReference>
<feature type="region of interest" description="Disordered" evidence="2">
    <location>
        <begin position="1"/>
        <end position="41"/>
    </location>
</feature>
<dbReference type="EMBL" id="KV700115">
    <property type="protein sequence ID" value="OCF51705.1"/>
    <property type="molecule type" value="Genomic_DNA"/>
</dbReference>
<dbReference type="Proteomes" id="UP000094020">
    <property type="component" value="Chromosome 6"/>
</dbReference>
<dbReference type="EMBL" id="CP144524">
    <property type="protein sequence ID" value="WWC70928.1"/>
    <property type="molecule type" value="Genomic_DNA"/>
</dbReference>
<gene>
    <name evidence="4" type="ORF">I206_02420</name>
    <name evidence="5" type="ORF">I206_104880</name>
</gene>
<evidence type="ECO:0000313" key="5">
    <source>
        <dbReference type="EMBL" id="WWC70928.1"/>
    </source>
</evidence>
<keyword evidence="1" id="KW-0175">Coiled coil</keyword>
<dbReference type="OrthoDB" id="71302at2759"/>
<dbReference type="PROSITE" id="PS50888">
    <property type="entry name" value="BHLH"/>
    <property type="match status" value="1"/>
</dbReference>
<dbReference type="Pfam" id="PF00010">
    <property type="entry name" value="HLH"/>
    <property type="match status" value="1"/>
</dbReference>
<organism evidence="4">
    <name type="scientific">Kwoniella pini CBS 10737</name>
    <dbReference type="NCBI Taxonomy" id="1296096"/>
    <lineage>
        <taxon>Eukaryota</taxon>
        <taxon>Fungi</taxon>
        <taxon>Dikarya</taxon>
        <taxon>Basidiomycota</taxon>
        <taxon>Agaricomycotina</taxon>
        <taxon>Tremellomycetes</taxon>
        <taxon>Tremellales</taxon>
        <taxon>Cryptococcaceae</taxon>
        <taxon>Kwoniella</taxon>
    </lineage>
</organism>
<keyword evidence="6" id="KW-1185">Reference proteome</keyword>
<feature type="coiled-coil region" evidence="1">
    <location>
        <begin position="277"/>
        <end position="332"/>
    </location>
</feature>